<sequence length="90" mass="9955">MSNKTARQPLSTAARSKARLRKHSITLHGHATSFSLEDAFYDIIVQIAAQNGQSLASLIAMIDDERDRNSNLSSSLRLYALDWVLSIKAP</sequence>
<accession>A0A7W8EQH2</accession>
<dbReference type="EMBL" id="JACHIL010000004">
    <property type="protein sequence ID" value="MBB5091906.1"/>
    <property type="molecule type" value="Genomic_DNA"/>
</dbReference>
<keyword evidence="3" id="KW-1185">Reference proteome</keyword>
<proteinExistence type="predicted"/>
<reference evidence="2 3" key="1">
    <citation type="submission" date="2020-08" db="EMBL/GenBank/DDBJ databases">
        <title>Genomic Encyclopedia of Type Strains, Phase IV (KMG-IV): sequencing the most valuable type-strain genomes for metagenomic binning, comparative biology and taxonomic classification.</title>
        <authorList>
            <person name="Goeker M."/>
        </authorList>
    </citation>
    <scope>NUCLEOTIDE SEQUENCE [LARGE SCALE GENOMIC DNA]</scope>
    <source>
        <strain evidence="2 3">DSM 25620</strain>
    </source>
</reference>
<dbReference type="GO" id="GO:0003677">
    <property type="term" value="F:DNA binding"/>
    <property type="evidence" value="ECO:0007669"/>
    <property type="project" value="UniProtKB-KW"/>
</dbReference>
<gene>
    <name evidence="2" type="ORF">HNQ68_002451</name>
</gene>
<dbReference type="InterPro" id="IPR027373">
    <property type="entry name" value="RHH_dom"/>
</dbReference>
<evidence type="ECO:0000313" key="3">
    <source>
        <dbReference type="Proteomes" id="UP000531231"/>
    </source>
</evidence>
<dbReference type="RefSeq" id="WP_151159877.1">
    <property type="nucleotide sequence ID" value="NZ_JACHIL010000004.1"/>
</dbReference>
<evidence type="ECO:0000259" key="1">
    <source>
        <dbReference type="Pfam" id="PF13467"/>
    </source>
</evidence>
<dbReference type="AlphaFoldDB" id="A0A7W8EQH2"/>
<keyword evidence="2" id="KW-0238">DNA-binding</keyword>
<organism evidence="2 3">
    <name type="scientific">Pseudochrobactrum saccharolyticum</name>
    <dbReference type="NCBI Taxonomy" id="354352"/>
    <lineage>
        <taxon>Bacteria</taxon>
        <taxon>Pseudomonadati</taxon>
        <taxon>Pseudomonadota</taxon>
        <taxon>Alphaproteobacteria</taxon>
        <taxon>Hyphomicrobiales</taxon>
        <taxon>Brucellaceae</taxon>
        <taxon>Pseudochrobactrum</taxon>
    </lineage>
</organism>
<dbReference type="InterPro" id="IPR038268">
    <property type="entry name" value="RHH_sf"/>
</dbReference>
<name>A0A7W8EQH2_9HYPH</name>
<dbReference type="Proteomes" id="UP000531231">
    <property type="component" value="Unassembled WGS sequence"/>
</dbReference>
<dbReference type="Pfam" id="PF13467">
    <property type="entry name" value="RHH_4"/>
    <property type="match status" value="1"/>
</dbReference>
<evidence type="ECO:0000313" key="2">
    <source>
        <dbReference type="EMBL" id="MBB5091906.1"/>
    </source>
</evidence>
<protein>
    <submittedName>
        <fullName evidence="2">Putative DNA-binding ribbon-helix-helix protein</fullName>
    </submittedName>
</protein>
<comment type="caution">
    <text evidence="2">The sequence shown here is derived from an EMBL/GenBank/DDBJ whole genome shotgun (WGS) entry which is preliminary data.</text>
</comment>
<feature type="domain" description="Ribbon-helix-helix" evidence="1">
    <location>
        <begin position="21"/>
        <end position="83"/>
    </location>
</feature>
<dbReference type="Gene3D" id="1.10.3990.20">
    <property type="entry name" value="protein bp1543"/>
    <property type="match status" value="1"/>
</dbReference>